<reference evidence="2" key="1">
    <citation type="submission" date="2021-05" db="EMBL/GenBank/DDBJ databases">
        <authorList>
            <person name="Pietrasiak N."/>
            <person name="Ward R."/>
            <person name="Stajich J.E."/>
            <person name="Kurbessoian T."/>
        </authorList>
    </citation>
    <scope>NUCLEOTIDE SEQUENCE</scope>
    <source>
        <strain evidence="2">HA4357-MV3</strain>
    </source>
</reference>
<evidence type="ECO:0000313" key="3">
    <source>
        <dbReference type="Proteomes" id="UP000813215"/>
    </source>
</evidence>
<dbReference type="SMART" id="SM00912">
    <property type="entry name" value="Haemagg_act"/>
    <property type="match status" value="1"/>
</dbReference>
<reference evidence="2" key="2">
    <citation type="journal article" date="2022" name="Microbiol. Resour. Announc.">
        <title>Metagenome Sequencing to Explore Phylogenomics of Terrestrial Cyanobacteria.</title>
        <authorList>
            <person name="Ward R.D."/>
            <person name="Stajich J.E."/>
            <person name="Johansen J.R."/>
            <person name="Huntemann M."/>
            <person name="Clum A."/>
            <person name="Foster B."/>
            <person name="Foster B."/>
            <person name="Roux S."/>
            <person name="Palaniappan K."/>
            <person name="Varghese N."/>
            <person name="Mukherjee S."/>
            <person name="Reddy T.B.K."/>
            <person name="Daum C."/>
            <person name="Copeland A."/>
            <person name="Chen I.A."/>
            <person name="Ivanova N.N."/>
            <person name="Kyrpides N.C."/>
            <person name="Shapiro N."/>
            <person name="Eloe-Fadrosh E.A."/>
            <person name="Pietrasiak N."/>
        </authorList>
    </citation>
    <scope>NUCLEOTIDE SEQUENCE</scope>
    <source>
        <strain evidence="2">HA4357-MV3</strain>
    </source>
</reference>
<name>A0A9E3HCP1_9NOST</name>
<dbReference type="EMBL" id="JAHHHW010000127">
    <property type="protein sequence ID" value="MBW4434334.1"/>
    <property type="molecule type" value="Genomic_DNA"/>
</dbReference>
<evidence type="ECO:0000313" key="2">
    <source>
        <dbReference type="EMBL" id="MBW4434334.1"/>
    </source>
</evidence>
<dbReference type="InterPro" id="IPR012334">
    <property type="entry name" value="Pectin_lyas_fold"/>
</dbReference>
<protein>
    <submittedName>
        <fullName evidence="2">Filamentous hemagglutinin N-terminal domain-containing protein</fullName>
    </submittedName>
</protein>
<dbReference type="Pfam" id="PF05860">
    <property type="entry name" value="TPS"/>
    <property type="match status" value="1"/>
</dbReference>
<evidence type="ECO:0000259" key="1">
    <source>
        <dbReference type="SMART" id="SM00912"/>
    </source>
</evidence>
<sequence>MPGSKSKTSLELLGFVIGSAIALGTNSSSAQIIPDSTLPSNSNVQLDGNTFNITGGTQAGSNLFHSFQEFSVPTGREAFFNNAAGIQNIINRVTGASVSNIDGLIRANGTANLFLINPNGIIFGPNASLNIGGSFVGSTASSIKFADGISFDTQPSRTEPLLTVSVPVGLGFGTNPGDIRIKGDSQGIRKSSNLIDTSSGLRVQPNQTLGLVGGDISLEGATIKTAGGRIELGSVGENSLVSINPINKGFSFGYESTSNYRDIQLSQQAAVDASGKGGGDIQVIGRQITLSDGSQIENSTLENQAGGTFIVTGLESVELNGISSQTNQTALGAQVYPRASGTGSNLSINTEKFLVRNGAQVDISTYGQGAAGSLTISANEVVELSGVSEYSYSALYALNFPTGTGNSGNLTIKTGRLLVRDGANIFTGTLTSGLGGNLEIFAREIEVSGMALDKFPSTIGASAEPRATGSSGNVTLSTQHLIVRDGAFISTGTSGRGRGGNLSIRADSIELKGGSSSIFGKGGLSAESRGIGESGNLTIETRHLSADNGAQVTVRNSGTGNAGFLQINADSIKLTNTGSITAATSAGEGGNITIHADTLAALENSKITANAFEGRGGNIRINTTGLFLSPDSTITASSDRGINGTVEINAPNPNFTKAAVTIPTQIDIPKIGAICSRNRNDAATGEFVNIGKGGLPPNPLYDPLDISTGWQDSSTASTEPIHNEPTQEYIEAQGWAPNPDGTIRLTTEPTLENVTNRSHSTLPCNQIGQK</sequence>
<accession>A0A9E3HCP1</accession>
<gene>
    <name evidence="2" type="ORF">KME28_22115</name>
</gene>
<dbReference type="AlphaFoldDB" id="A0A9E3HCP1"/>
<dbReference type="InterPro" id="IPR011050">
    <property type="entry name" value="Pectin_lyase_fold/virulence"/>
</dbReference>
<feature type="domain" description="Filamentous haemagglutinin FhaB/tRNA nuclease CdiA-like TPS" evidence="1">
    <location>
        <begin position="35"/>
        <end position="146"/>
    </location>
</feature>
<comment type="caution">
    <text evidence="2">The sequence shown here is derived from an EMBL/GenBank/DDBJ whole genome shotgun (WGS) entry which is preliminary data.</text>
</comment>
<dbReference type="SUPFAM" id="SSF51126">
    <property type="entry name" value="Pectin lyase-like"/>
    <property type="match status" value="4"/>
</dbReference>
<dbReference type="Proteomes" id="UP000813215">
    <property type="component" value="Unassembled WGS sequence"/>
</dbReference>
<dbReference type="Gene3D" id="2.160.20.10">
    <property type="entry name" value="Single-stranded right-handed beta-helix, Pectin lyase-like"/>
    <property type="match status" value="2"/>
</dbReference>
<dbReference type="InterPro" id="IPR008638">
    <property type="entry name" value="FhaB/CdiA-like_TPS"/>
</dbReference>
<proteinExistence type="predicted"/>
<organism evidence="2 3">
    <name type="scientific">Pelatocladus maniniholoensis HA4357-MV3</name>
    <dbReference type="NCBI Taxonomy" id="1117104"/>
    <lineage>
        <taxon>Bacteria</taxon>
        <taxon>Bacillati</taxon>
        <taxon>Cyanobacteriota</taxon>
        <taxon>Cyanophyceae</taxon>
        <taxon>Nostocales</taxon>
        <taxon>Nostocaceae</taxon>
        <taxon>Pelatocladus</taxon>
    </lineage>
</organism>
<dbReference type="NCBIfam" id="TIGR01901">
    <property type="entry name" value="adhes_NPXG"/>
    <property type="match status" value="1"/>
</dbReference>